<organism evidence="1">
    <name type="scientific">viral metagenome</name>
    <dbReference type="NCBI Taxonomy" id="1070528"/>
    <lineage>
        <taxon>unclassified sequences</taxon>
        <taxon>metagenomes</taxon>
        <taxon>organismal metagenomes</taxon>
    </lineage>
</organism>
<dbReference type="AlphaFoldDB" id="A0A6H1ZPP0"/>
<dbReference type="EMBL" id="MT142625">
    <property type="protein sequence ID" value="QJA86252.1"/>
    <property type="molecule type" value="Genomic_DNA"/>
</dbReference>
<proteinExistence type="predicted"/>
<protein>
    <submittedName>
        <fullName evidence="1">Uncharacterized protein</fullName>
    </submittedName>
</protein>
<dbReference type="EMBL" id="MT144137">
    <property type="protein sequence ID" value="QJA49449.1"/>
    <property type="molecule type" value="Genomic_DNA"/>
</dbReference>
<sequence length="113" mass="13334">MKKEMWERLISFPQFRQWWTERLGQKKNNLIDIETGQPMTIEKRVILEQAKPDDLFLFFTSHNFNIVIHNTRTEGGISLCRSYIENSTFFGIADTLSESLQLLLFSYLDKVVS</sequence>
<evidence type="ECO:0000313" key="2">
    <source>
        <dbReference type="EMBL" id="QJA73998.1"/>
    </source>
</evidence>
<reference evidence="1" key="1">
    <citation type="submission" date="2020-03" db="EMBL/GenBank/DDBJ databases">
        <title>The deep terrestrial virosphere.</title>
        <authorList>
            <person name="Holmfeldt K."/>
            <person name="Nilsson E."/>
            <person name="Simone D."/>
            <person name="Lopez-Fernandez M."/>
            <person name="Wu X."/>
            <person name="de Brujin I."/>
            <person name="Lundin D."/>
            <person name="Andersson A."/>
            <person name="Bertilsson S."/>
            <person name="Dopson M."/>
        </authorList>
    </citation>
    <scope>NUCLEOTIDE SEQUENCE</scope>
    <source>
        <strain evidence="2">MM415A02135</strain>
        <strain evidence="3">MM415B02102</strain>
        <strain evidence="1">TM448A01363</strain>
        <strain evidence="4">TM448B01427</strain>
    </source>
</reference>
<accession>A0A6H1ZPP0</accession>
<gene>
    <name evidence="2" type="ORF">MM415A02135_0006</name>
    <name evidence="3" type="ORF">MM415B02102_0006</name>
    <name evidence="1" type="ORF">TM448A01363_0017</name>
    <name evidence="4" type="ORF">TM448B01427_0017</name>
</gene>
<evidence type="ECO:0000313" key="4">
    <source>
        <dbReference type="EMBL" id="QJH98942.1"/>
    </source>
</evidence>
<dbReference type="EMBL" id="MT142067">
    <property type="protein sequence ID" value="QJA73998.1"/>
    <property type="molecule type" value="Genomic_DNA"/>
</dbReference>
<dbReference type="EMBL" id="MT144759">
    <property type="protein sequence ID" value="QJH98942.1"/>
    <property type="molecule type" value="Genomic_DNA"/>
</dbReference>
<evidence type="ECO:0000313" key="1">
    <source>
        <dbReference type="EMBL" id="QJA49449.1"/>
    </source>
</evidence>
<evidence type="ECO:0000313" key="3">
    <source>
        <dbReference type="EMBL" id="QJA86252.1"/>
    </source>
</evidence>
<name>A0A6H1ZPP0_9ZZZZ</name>